<evidence type="ECO:0000313" key="3">
    <source>
        <dbReference type="Proteomes" id="UP000294937"/>
    </source>
</evidence>
<dbReference type="InterPro" id="IPR036527">
    <property type="entry name" value="SCP2_sterol-bd_dom_sf"/>
</dbReference>
<proteinExistence type="predicted"/>
<protein>
    <submittedName>
        <fullName evidence="2">Putative sterol carrier protein</fullName>
    </submittedName>
</protein>
<organism evidence="2 3">
    <name type="scientific">Hazenella coriacea</name>
    <dbReference type="NCBI Taxonomy" id="1179467"/>
    <lineage>
        <taxon>Bacteria</taxon>
        <taxon>Bacillati</taxon>
        <taxon>Bacillota</taxon>
        <taxon>Bacilli</taxon>
        <taxon>Bacillales</taxon>
        <taxon>Thermoactinomycetaceae</taxon>
        <taxon>Hazenella</taxon>
    </lineage>
</organism>
<dbReference type="EMBL" id="SMAG01000001">
    <property type="protein sequence ID" value="TCS96652.1"/>
    <property type="molecule type" value="Genomic_DNA"/>
</dbReference>
<dbReference type="AlphaFoldDB" id="A0A4R3LAD0"/>
<sequence length="106" mass="11719">MSVKETLATLADKINGNPEGIQELDVTYQLDLNEVYQIRFHEGKVEVAEGTPWEAVCTLQLSDDNFVKLVEGSLNPTSAFMTGKLKIKGALGQALKLQSIFNQYSK</sequence>
<dbReference type="PANTHER" id="PTHR10094">
    <property type="entry name" value="STEROL CARRIER PROTEIN 2 SCP-2 FAMILY PROTEIN"/>
    <property type="match status" value="1"/>
</dbReference>
<evidence type="ECO:0000259" key="1">
    <source>
        <dbReference type="Pfam" id="PF02036"/>
    </source>
</evidence>
<dbReference type="RefSeq" id="WP_131923052.1">
    <property type="nucleotide sequence ID" value="NZ_SMAG01000001.1"/>
</dbReference>
<comment type="caution">
    <text evidence="2">The sequence shown here is derived from an EMBL/GenBank/DDBJ whole genome shotgun (WGS) entry which is preliminary data.</text>
</comment>
<evidence type="ECO:0000313" key="2">
    <source>
        <dbReference type="EMBL" id="TCS96652.1"/>
    </source>
</evidence>
<accession>A0A4R3LAD0</accession>
<feature type="domain" description="SCP2" evidence="1">
    <location>
        <begin position="16"/>
        <end position="101"/>
    </location>
</feature>
<dbReference type="Pfam" id="PF02036">
    <property type="entry name" value="SCP2"/>
    <property type="match status" value="1"/>
</dbReference>
<dbReference type="OrthoDB" id="9804656at2"/>
<keyword evidence="3" id="KW-1185">Reference proteome</keyword>
<dbReference type="InterPro" id="IPR003033">
    <property type="entry name" value="SCP2_sterol-bd_dom"/>
</dbReference>
<reference evidence="2 3" key="1">
    <citation type="submission" date="2019-03" db="EMBL/GenBank/DDBJ databases">
        <title>Genomic Encyclopedia of Type Strains, Phase IV (KMG-IV): sequencing the most valuable type-strain genomes for metagenomic binning, comparative biology and taxonomic classification.</title>
        <authorList>
            <person name="Goeker M."/>
        </authorList>
    </citation>
    <scope>NUCLEOTIDE SEQUENCE [LARGE SCALE GENOMIC DNA]</scope>
    <source>
        <strain evidence="2 3">DSM 45707</strain>
    </source>
</reference>
<dbReference type="GO" id="GO:0005829">
    <property type="term" value="C:cytosol"/>
    <property type="evidence" value="ECO:0007669"/>
    <property type="project" value="TreeGrafter"/>
</dbReference>
<dbReference type="SUPFAM" id="SSF55718">
    <property type="entry name" value="SCP-like"/>
    <property type="match status" value="1"/>
</dbReference>
<name>A0A4R3LAD0_9BACL</name>
<dbReference type="PANTHER" id="PTHR10094:SF25">
    <property type="entry name" value="SCP2 STEROL-BINDING DOMAIN-CONTAINING PROTEIN 1"/>
    <property type="match status" value="1"/>
</dbReference>
<dbReference type="Proteomes" id="UP000294937">
    <property type="component" value="Unassembled WGS sequence"/>
</dbReference>
<dbReference type="Gene3D" id="3.30.1050.10">
    <property type="entry name" value="SCP2 sterol-binding domain"/>
    <property type="match status" value="1"/>
</dbReference>
<gene>
    <name evidence="2" type="ORF">EDD58_101288</name>
</gene>